<dbReference type="GO" id="GO:0016168">
    <property type="term" value="F:chlorophyll binding"/>
    <property type="evidence" value="ECO:0007669"/>
    <property type="project" value="UniProtKB-KW"/>
</dbReference>
<dbReference type="InterPro" id="IPR001344">
    <property type="entry name" value="Chloro_AB-bd_pln"/>
</dbReference>
<proteinExistence type="inferred from homology"/>
<gene>
    <name evidence="8" type="ORF">WJX81_002373</name>
</gene>
<protein>
    <recommendedName>
        <fullName evidence="7">Chlorophyll a-b binding protein, chloroplastic</fullName>
    </recommendedName>
</protein>
<keyword evidence="2 7" id="KW-0150">Chloroplast</keyword>
<comment type="subcellular location">
    <subcellularLocation>
        <location evidence="7">Plastid</location>
        <location evidence="7">Chloroplast thylakoid membrane</location>
    </subcellularLocation>
</comment>
<evidence type="ECO:0000256" key="6">
    <source>
        <dbReference type="PIRSR" id="PIRSR601344-1"/>
    </source>
</evidence>
<evidence type="ECO:0000256" key="7">
    <source>
        <dbReference type="RuleBase" id="RU363080"/>
    </source>
</evidence>
<dbReference type="PANTHER" id="PTHR21649">
    <property type="entry name" value="CHLOROPHYLL A/B BINDING PROTEIN"/>
    <property type="match status" value="1"/>
</dbReference>
<evidence type="ECO:0000313" key="8">
    <source>
        <dbReference type="EMBL" id="KAK9842246.1"/>
    </source>
</evidence>
<comment type="similarity">
    <text evidence="7">Belongs to the light-harvesting chlorophyll a/b-binding (LHC) protein family.</text>
</comment>
<name>A0AAW1S9G2_9CHLO</name>
<comment type="caution">
    <text evidence="8">The sequence shown here is derived from an EMBL/GenBank/DDBJ whole genome shotgun (WGS) entry which is preliminary data.</text>
</comment>
<evidence type="ECO:0000313" key="9">
    <source>
        <dbReference type="Proteomes" id="UP001445335"/>
    </source>
</evidence>
<keyword evidence="9" id="KW-1185">Reference proteome</keyword>
<evidence type="ECO:0000256" key="2">
    <source>
        <dbReference type="ARBA" id="ARBA00022528"/>
    </source>
</evidence>
<feature type="binding site" evidence="6">
    <location>
        <position position="82"/>
    </location>
    <ligand>
        <name>chlorophyll a</name>
        <dbReference type="ChEBI" id="CHEBI:58416"/>
        <label>1</label>
    </ligand>
</feature>
<dbReference type="Gene3D" id="1.10.3460.10">
    <property type="entry name" value="Chlorophyll a/b binding protein domain"/>
    <property type="match status" value="1"/>
</dbReference>
<organism evidence="8 9">
    <name type="scientific">Elliptochloris bilobata</name>
    <dbReference type="NCBI Taxonomy" id="381761"/>
    <lineage>
        <taxon>Eukaryota</taxon>
        <taxon>Viridiplantae</taxon>
        <taxon>Chlorophyta</taxon>
        <taxon>core chlorophytes</taxon>
        <taxon>Trebouxiophyceae</taxon>
        <taxon>Trebouxiophyceae incertae sedis</taxon>
        <taxon>Elliptochloris clade</taxon>
        <taxon>Elliptochloris</taxon>
    </lineage>
</organism>
<dbReference type="GO" id="GO:0009522">
    <property type="term" value="C:photosystem I"/>
    <property type="evidence" value="ECO:0007669"/>
    <property type="project" value="UniProtKB-KW"/>
</dbReference>
<keyword evidence="4 7" id="KW-0934">Plastid</keyword>
<dbReference type="GO" id="GO:0009535">
    <property type="term" value="C:chloroplast thylakoid membrane"/>
    <property type="evidence" value="ECO:0007669"/>
    <property type="project" value="UniProtKB-SubCell"/>
</dbReference>
<keyword evidence="7" id="KW-0604">Photosystem II</keyword>
<dbReference type="Proteomes" id="UP001445335">
    <property type="component" value="Unassembled WGS sequence"/>
</dbReference>
<dbReference type="AlphaFoldDB" id="A0AAW1S9G2"/>
<keyword evidence="7" id="KW-0603">Photosystem I</keyword>
<evidence type="ECO:0000256" key="5">
    <source>
        <dbReference type="ARBA" id="ARBA00022991"/>
    </source>
</evidence>
<feature type="binding site" evidence="6">
    <location>
        <position position="170"/>
    </location>
    <ligand>
        <name>chlorophyll a</name>
        <dbReference type="ChEBI" id="CHEBI:58416"/>
        <label>1</label>
    </ligand>
</feature>
<feature type="binding site" evidence="6">
    <location>
        <position position="187"/>
    </location>
    <ligand>
        <name>chlorophyll a</name>
        <dbReference type="ChEBI" id="CHEBI:58416"/>
        <label>1</label>
    </ligand>
</feature>
<feature type="binding site" evidence="6">
    <location>
        <position position="175"/>
    </location>
    <ligand>
        <name>chlorophyll a</name>
        <dbReference type="ChEBI" id="CHEBI:58416"/>
        <label>1</label>
    </ligand>
</feature>
<accession>A0AAW1S9G2</accession>
<sequence length="227" mass="24093">MASLLTAGLVARPALPVQVAQRARGASALVCAGGRSGPEATIWLPGADTPPYLNGELPGDFGFDPLGLGTDPERRKWYVEAEKTNARWAMAGVAGIMGQELLGVQPKWFEAGAKDYGYSPLALIALEFLLLGFLEVKRYQGFKATGQSGFLDSYPFDPAGLNSPTNQTKELKNGRLAMIAFVGFAVQALVTREGPIEGLFNHISDPLGHNILSNLLNLPKVLGGSAP</sequence>
<dbReference type="GO" id="GO:0009523">
    <property type="term" value="C:photosystem II"/>
    <property type="evidence" value="ECO:0007669"/>
    <property type="project" value="UniProtKB-KW"/>
</dbReference>
<feature type="binding site" evidence="6">
    <location>
        <position position="173"/>
    </location>
    <ligand>
        <name>chlorophyll a</name>
        <dbReference type="ChEBI" id="CHEBI:58416"/>
        <label>1</label>
    </ligand>
</feature>
<keyword evidence="3 7" id="KW-0602">Photosynthesis</keyword>
<dbReference type="GO" id="GO:0009765">
    <property type="term" value="P:photosynthesis, light harvesting"/>
    <property type="evidence" value="ECO:0007669"/>
    <property type="project" value="InterPro"/>
</dbReference>
<keyword evidence="1 6" id="KW-0148">Chlorophyll</keyword>
<reference evidence="8 9" key="1">
    <citation type="journal article" date="2024" name="Nat. Commun.">
        <title>Phylogenomics reveals the evolutionary origins of lichenization in chlorophyte algae.</title>
        <authorList>
            <person name="Puginier C."/>
            <person name="Libourel C."/>
            <person name="Otte J."/>
            <person name="Skaloud P."/>
            <person name="Haon M."/>
            <person name="Grisel S."/>
            <person name="Petersen M."/>
            <person name="Berrin J.G."/>
            <person name="Delaux P.M."/>
            <person name="Dal Grande F."/>
            <person name="Keller J."/>
        </authorList>
    </citation>
    <scope>NUCLEOTIDE SEQUENCE [LARGE SCALE GENOMIC DNA]</scope>
    <source>
        <strain evidence="8 9">SAG 245.80</strain>
    </source>
</reference>
<evidence type="ECO:0000256" key="1">
    <source>
        <dbReference type="ARBA" id="ARBA00022494"/>
    </source>
</evidence>
<evidence type="ECO:0000256" key="4">
    <source>
        <dbReference type="ARBA" id="ARBA00022640"/>
    </source>
</evidence>
<keyword evidence="7" id="KW-0793">Thylakoid</keyword>
<dbReference type="InterPro" id="IPR022796">
    <property type="entry name" value="Chloroa_b-bind"/>
</dbReference>
<dbReference type="SUPFAM" id="SSF103511">
    <property type="entry name" value="Chlorophyll a-b binding protein"/>
    <property type="match status" value="1"/>
</dbReference>
<keyword evidence="5 7" id="KW-0157">Chromophore</keyword>
<evidence type="ECO:0000256" key="3">
    <source>
        <dbReference type="ARBA" id="ARBA00022531"/>
    </source>
</evidence>
<comment type="function">
    <text evidence="7">The light-harvesting complex (LHC) functions as a light receptor, it captures and delivers excitation energy to photosystems with which it is closely associated.</text>
</comment>
<feature type="binding site" description="axial binding residue" evidence="6">
    <location>
        <position position="87"/>
    </location>
    <ligand>
        <name>chlorophyll b</name>
        <dbReference type="ChEBI" id="CHEBI:61721"/>
        <label>1</label>
    </ligand>
    <ligandPart>
        <name>Mg</name>
        <dbReference type="ChEBI" id="CHEBI:25107"/>
    </ligandPart>
</feature>
<feature type="binding site" evidence="6">
    <location>
        <position position="169"/>
    </location>
    <ligand>
        <name>chlorophyll a</name>
        <dbReference type="ChEBI" id="CHEBI:58416"/>
        <label>1</label>
    </ligand>
</feature>
<dbReference type="Pfam" id="PF00504">
    <property type="entry name" value="Chloroa_b-bind"/>
    <property type="match status" value="1"/>
</dbReference>
<dbReference type="EMBL" id="JALJOU010000008">
    <property type="protein sequence ID" value="KAK9842246.1"/>
    <property type="molecule type" value="Genomic_DNA"/>
</dbReference>
<feature type="binding site" evidence="6">
    <location>
        <position position="202"/>
    </location>
    <ligand>
        <name>chlorophyll a</name>
        <dbReference type="ChEBI" id="CHEBI:58416"/>
        <label>1</label>
    </ligand>
</feature>